<comment type="caution">
    <text evidence="2">The sequence shown here is derived from an EMBL/GenBank/DDBJ whole genome shotgun (WGS) entry which is preliminary data.</text>
</comment>
<dbReference type="STRING" id="478820.A0A196SBT7"/>
<keyword evidence="3" id="KW-1185">Reference proteome</keyword>
<accession>A0A196SBT7</accession>
<name>A0A196SBT7_BLAHN</name>
<dbReference type="PANTHER" id="PTHR46472:SF1">
    <property type="entry name" value="NUCLEOREDOXIN"/>
    <property type="match status" value="1"/>
</dbReference>
<dbReference type="GO" id="GO:0005634">
    <property type="term" value="C:nucleus"/>
    <property type="evidence" value="ECO:0007669"/>
    <property type="project" value="TreeGrafter"/>
</dbReference>
<dbReference type="Proteomes" id="UP000078348">
    <property type="component" value="Unassembled WGS sequence"/>
</dbReference>
<dbReference type="GO" id="GO:0031397">
    <property type="term" value="P:negative regulation of protein ubiquitination"/>
    <property type="evidence" value="ECO:0007669"/>
    <property type="project" value="TreeGrafter"/>
</dbReference>
<dbReference type="PROSITE" id="PS51352">
    <property type="entry name" value="THIOREDOXIN_2"/>
    <property type="match status" value="1"/>
</dbReference>
<dbReference type="AlphaFoldDB" id="A0A196SBT7"/>
<dbReference type="InterPro" id="IPR036249">
    <property type="entry name" value="Thioredoxin-like_sf"/>
</dbReference>
<dbReference type="GO" id="GO:0030178">
    <property type="term" value="P:negative regulation of Wnt signaling pathway"/>
    <property type="evidence" value="ECO:0007669"/>
    <property type="project" value="TreeGrafter"/>
</dbReference>
<dbReference type="SUPFAM" id="SSF52833">
    <property type="entry name" value="Thioredoxin-like"/>
    <property type="match status" value="1"/>
</dbReference>
<evidence type="ECO:0000313" key="3">
    <source>
        <dbReference type="Proteomes" id="UP000078348"/>
    </source>
</evidence>
<evidence type="ECO:0000259" key="1">
    <source>
        <dbReference type="PROSITE" id="PS51352"/>
    </source>
</evidence>
<dbReference type="InterPro" id="IPR013766">
    <property type="entry name" value="Thioredoxin_domain"/>
</dbReference>
<dbReference type="PANTHER" id="PTHR46472">
    <property type="entry name" value="NUCLEOREDOXIN"/>
    <property type="match status" value="1"/>
</dbReference>
<protein>
    <submittedName>
        <fullName evidence="2">Nucleoredoxin</fullName>
    </submittedName>
</protein>
<dbReference type="OrthoDB" id="409136at2759"/>
<proteinExistence type="predicted"/>
<sequence>MANYGELFGDNLLSKDGSVSVSELTGKVVGLYFSAHWCPPCRMFTPKLRKIYMDCQKQGKEFEVVFCSCDNSETEFQEYFSAMPWKAIPFESAKREELMQKFDVQGIPTLLLMDEASGVYKMNGREAITNANDFPWKN</sequence>
<dbReference type="Gene3D" id="3.40.30.10">
    <property type="entry name" value="Glutaredoxin"/>
    <property type="match status" value="1"/>
</dbReference>
<dbReference type="EMBL" id="LXWW01000238">
    <property type="protein sequence ID" value="OAO14478.1"/>
    <property type="molecule type" value="Genomic_DNA"/>
</dbReference>
<dbReference type="Pfam" id="PF13905">
    <property type="entry name" value="Thioredoxin_8"/>
    <property type="match status" value="1"/>
</dbReference>
<reference evidence="2 3" key="1">
    <citation type="submission" date="2016-05" db="EMBL/GenBank/DDBJ databases">
        <title>Nuclear genome of Blastocystis sp. subtype 1 NandII.</title>
        <authorList>
            <person name="Gentekaki E."/>
            <person name="Curtis B."/>
            <person name="Stairs C."/>
            <person name="Eme L."/>
            <person name="Herman E."/>
            <person name="Klimes V."/>
            <person name="Arias M.C."/>
            <person name="Elias M."/>
            <person name="Hilliou F."/>
            <person name="Klute M."/>
            <person name="Malik S.-B."/>
            <person name="Pightling A."/>
            <person name="Rachubinski R."/>
            <person name="Salas D."/>
            <person name="Schlacht A."/>
            <person name="Suga H."/>
            <person name="Archibald J."/>
            <person name="Ball S.G."/>
            <person name="Clark G."/>
            <person name="Dacks J."/>
            <person name="Van Der Giezen M."/>
            <person name="Tsaousis A."/>
            <person name="Roger A."/>
        </authorList>
    </citation>
    <scope>NUCLEOTIDE SEQUENCE [LARGE SCALE GENOMIC DNA]</scope>
    <source>
        <strain evidence="3">ATCC 50177 / NandII</strain>
    </source>
</reference>
<evidence type="ECO:0000313" key="2">
    <source>
        <dbReference type="EMBL" id="OAO14478.1"/>
    </source>
</evidence>
<dbReference type="GO" id="GO:0004791">
    <property type="term" value="F:thioredoxin-disulfide reductase (NADPH) activity"/>
    <property type="evidence" value="ECO:0007669"/>
    <property type="project" value="TreeGrafter"/>
</dbReference>
<organism evidence="2 3">
    <name type="scientific">Blastocystis sp. subtype 1 (strain ATCC 50177 / NandII)</name>
    <dbReference type="NCBI Taxonomy" id="478820"/>
    <lineage>
        <taxon>Eukaryota</taxon>
        <taxon>Sar</taxon>
        <taxon>Stramenopiles</taxon>
        <taxon>Bigyra</taxon>
        <taxon>Opalozoa</taxon>
        <taxon>Opalinata</taxon>
        <taxon>Blastocystidae</taxon>
        <taxon>Blastocystis</taxon>
    </lineage>
</organism>
<dbReference type="InterPro" id="IPR012336">
    <property type="entry name" value="Thioredoxin-like_fold"/>
</dbReference>
<gene>
    <name evidence="2" type="ORF">AV274_3781</name>
</gene>
<feature type="domain" description="Thioredoxin" evidence="1">
    <location>
        <begin position="1"/>
        <end position="133"/>
    </location>
</feature>